<keyword evidence="3 6" id="KW-0812">Transmembrane</keyword>
<dbReference type="InterPro" id="IPR023353">
    <property type="entry name" value="LemA-like_dom_sf"/>
</dbReference>
<accession>A0A3L9MJJ7</accession>
<feature type="transmembrane region" description="Helical" evidence="6">
    <location>
        <begin position="7"/>
        <end position="28"/>
    </location>
</feature>
<evidence type="ECO:0000256" key="4">
    <source>
        <dbReference type="ARBA" id="ARBA00022989"/>
    </source>
</evidence>
<evidence type="ECO:0000256" key="1">
    <source>
        <dbReference type="ARBA" id="ARBA00004167"/>
    </source>
</evidence>
<dbReference type="Gene3D" id="1.20.1440.20">
    <property type="entry name" value="LemA-like domain"/>
    <property type="match status" value="1"/>
</dbReference>
<evidence type="ECO:0000313" key="7">
    <source>
        <dbReference type="EMBL" id="RLZ12346.1"/>
    </source>
</evidence>
<name>A0A3L9MJJ7_9FLAO</name>
<sequence length="204" mass="22366">MKNKGCLIGGGILAAIIILAFIVGGWFVSKYNSMVPMEEGVKAQWSNVENTYQKRTDLVDQLVGTVKGAANFEQETLTGVIEARAKATSTQLNLDDASQLTDANIAKFQEAQDQLSGALSRLMVSVERYPELKANQNFLNLQASIESMEAEVLHERKKYNTAAEGFNSHIKTFPNNFIAQFGGFTEKGYFKAAAGTENAPKVEF</sequence>
<dbReference type="PANTHER" id="PTHR34478">
    <property type="entry name" value="PROTEIN LEMA"/>
    <property type="match status" value="1"/>
</dbReference>
<evidence type="ECO:0000256" key="5">
    <source>
        <dbReference type="ARBA" id="ARBA00023136"/>
    </source>
</evidence>
<evidence type="ECO:0000256" key="2">
    <source>
        <dbReference type="ARBA" id="ARBA00008854"/>
    </source>
</evidence>
<organism evidence="7 8">
    <name type="scientific">Faecalibacter macacae</name>
    <dbReference type="NCBI Taxonomy" id="1859289"/>
    <lineage>
        <taxon>Bacteria</taxon>
        <taxon>Pseudomonadati</taxon>
        <taxon>Bacteroidota</taxon>
        <taxon>Flavobacteriia</taxon>
        <taxon>Flavobacteriales</taxon>
        <taxon>Weeksellaceae</taxon>
        <taxon>Faecalibacter</taxon>
    </lineage>
</organism>
<comment type="caution">
    <text evidence="7">The sequence shown here is derived from an EMBL/GenBank/DDBJ whole genome shotgun (WGS) entry which is preliminary data.</text>
</comment>
<dbReference type="SUPFAM" id="SSF140478">
    <property type="entry name" value="LemA-like"/>
    <property type="match status" value="1"/>
</dbReference>
<dbReference type="OrthoDB" id="9804152at2"/>
<dbReference type="AlphaFoldDB" id="A0A3L9MJJ7"/>
<evidence type="ECO:0000256" key="3">
    <source>
        <dbReference type="ARBA" id="ARBA00022692"/>
    </source>
</evidence>
<dbReference type="GO" id="GO:0016020">
    <property type="term" value="C:membrane"/>
    <property type="evidence" value="ECO:0007669"/>
    <property type="project" value="UniProtKB-SubCell"/>
</dbReference>
<comment type="subcellular location">
    <subcellularLocation>
        <location evidence="1">Membrane</location>
        <topology evidence="1">Single-pass membrane protein</topology>
    </subcellularLocation>
</comment>
<keyword evidence="5 6" id="KW-0472">Membrane</keyword>
<comment type="similarity">
    <text evidence="2">Belongs to the LemA family.</text>
</comment>
<dbReference type="PANTHER" id="PTHR34478:SF2">
    <property type="entry name" value="MEMBRANE PROTEIN"/>
    <property type="match status" value="1"/>
</dbReference>
<evidence type="ECO:0000313" key="8">
    <source>
        <dbReference type="Proteomes" id="UP000275348"/>
    </source>
</evidence>
<protein>
    <submittedName>
        <fullName evidence="7">LemA family protein</fullName>
    </submittedName>
</protein>
<evidence type="ECO:0000256" key="6">
    <source>
        <dbReference type="SAM" id="Phobius"/>
    </source>
</evidence>
<dbReference type="Proteomes" id="UP000275348">
    <property type="component" value="Unassembled WGS sequence"/>
</dbReference>
<dbReference type="EMBL" id="RDOJ01000002">
    <property type="protein sequence ID" value="RLZ12346.1"/>
    <property type="molecule type" value="Genomic_DNA"/>
</dbReference>
<dbReference type="InterPro" id="IPR007156">
    <property type="entry name" value="MamQ_LemA"/>
</dbReference>
<keyword evidence="8" id="KW-1185">Reference proteome</keyword>
<keyword evidence="4 6" id="KW-1133">Transmembrane helix</keyword>
<dbReference type="RefSeq" id="WP_121933558.1">
    <property type="nucleotide sequence ID" value="NZ_RDOJ01000002.1"/>
</dbReference>
<dbReference type="Pfam" id="PF04011">
    <property type="entry name" value="LemA"/>
    <property type="match status" value="1"/>
</dbReference>
<gene>
    <name evidence="7" type="ORF">EAH69_02195</name>
</gene>
<proteinExistence type="inferred from homology"/>
<reference evidence="7 8" key="1">
    <citation type="submission" date="2018-10" db="EMBL/GenBank/DDBJ databases">
        <authorList>
            <person name="Chen X."/>
        </authorList>
    </citation>
    <scope>NUCLEOTIDE SEQUENCE [LARGE SCALE GENOMIC DNA]</scope>
    <source>
        <strain evidence="7 8">YIM 102668</strain>
    </source>
</reference>